<protein>
    <submittedName>
        <fullName evidence="3">Uncharacterized protein</fullName>
    </submittedName>
</protein>
<dbReference type="Proteomes" id="UP000887565">
    <property type="component" value="Unplaced"/>
</dbReference>
<evidence type="ECO:0000313" key="3">
    <source>
        <dbReference type="WBParaSite" id="nRc.2.0.1.t27499-RA"/>
    </source>
</evidence>
<proteinExistence type="predicted"/>
<name>A0A915JMQ8_ROMCU</name>
<feature type="chain" id="PRO_5037410305" evidence="1">
    <location>
        <begin position="21"/>
        <end position="162"/>
    </location>
</feature>
<evidence type="ECO:0000313" key="2">
    <source>
        <dbReference type="Proteomes" id="UP000887565"/>
    </source>
</evidence>
<organism evidence="2 3">
    <name type="scientific">Romanomermis culicivorax</name>
    <name type="common">Nematode worm</name>
    <dbReference type="NCBI Taxonomy" id="13658"/>
    <lineage>
        <taxon>Eukaryota</taxon>
        <taxon>Metazoa</taxon>
        <taxon>Ecdysozoa</taxon>
        <taxon>Nematoda</taxon>
        <taxon>Enoplea</taxon>
        <taxon>Dorylaimia</taxon>
        <taxon>Mermithida</taxon>
        <taxon>Mermithoidea</taxon>
        <taxon>Mermithidae</taxon>
        <taxon>Romanomermis</taxon>
    </lineage>
</organism>
<keyword evidence="2" id="KW-1185">Reference proteome</keyword>
<feature type="signal peptide" evidence="1">
    <location>
        <begin position="1"/>
        <end position="20"/>
    </location>
</feature>
<sequence>MHSLWIILIVGILFVDDVIGSYQSQNSFKLANFIKRRKLDHCSNVLCGAEEDCCIGYNCVKNNLVENLGLCLKSGNNFCMINNDGETALNPNQCPEGKLCVPFQETLRPLGFCADELLDLLPKRRYCNRTLRNHCRLRHQQETMLPTIPTSEKLQSKTMLIL</sequence>
<keyword evidence="1" id="KW-0732">Signal</keyword>
<dbReference type="WBParaSite" id="nRc.2.0.1.t27499-RA">
    <property type="protein sequence ID" value="nRc.2.0.1.t27499-RA"/>
    <property type="gene ID" value="nRc.2.0.1.g27499"/>
</dbReference>
<dbReference type="AlphaFoldDB" id="A0A915JMQ8"/>
<evidence type="ECO:0000256" key="1">
    <source>
        <dbReference type="SAM" id="SignalP"/>
    </source>
</evidence>
<accession>A0A915JMQ8</accession>
<reference evidence="3" key="1">
    <citation type="submission" date="2022-11" db="UniProtKB">
        <authorList>
            <consortium name="WormBaseParasite"/>
        </authorList>
    </citation>
    <scope>IDENTIFICATION</scope>
</reference>